<protein>
    <submittedName>
        <fullName evidence="2">Uncharacterized protein</fullName>
    </submittedName>
</protein>
<dbReference type="AlphaFoldDB" id="A0A166C630"/>
<feature type="compositionally biased region" description="Basic and acidic residues" evidence="1">
    <location>
        <begin position="280"/>
        <end position="293"/>
    </location>
</feature>
<evidence type="ECO:0000313" key="2">
    <source>
        <dbReference type="EMBL" id="KZP13330.1"/>
    </source>
</evidence>
<organism evidence="2 3">
    <name type="scientific">Athelia psychrophila</name>
    <dbReference type="NCBI Taxonomy" id="1759441"/>
    <lineage>
        <taxon>Eukaryota</taxon>
        <taxon>Fungi</taxon>
        <taxon>Dikarya</taxon>
        <taxon>Basidiomycota</taxon>
        <taxon>Agaricomycotina</taxon>
        <taxon>Agaricomycetes</taxon>
        <taxon>Agaricomycetidae</taxon>
        <taxon>Atheliales</taxon>
        <taxon>Atheliaceae</taxon>
        <taxon>Athelia</taxon>
    </lineage>
</organism>
<feature type="compositionally biased region" description="Low complexity" evidence="1">
    <location>
        <begin position="265"/>
        <end position="279"/>
    </location>
</feature>
<gene>
    <name evidence="2" type="ORF">FIBSPDRAFT_960617</name>
</gene>
<dbReference type="Proteomes" id="UP000076532">
    <property type="component" value="Unassembled WGS sequence"/>
</dbReference>
<reference evidence="2 3" key="1">
    <citation type="journal article" date="2016" name="Mol. Biol. Evol.">
        <title>Comparative Genomics of Early-Diverging Mushroom-Forming Fungi Provides Insights into the Origins of Lignocellulose Decay Capabilities.</title>
        <authorList>
            <person name="Nagy L.G."/>
            <person name="Riley R."/>
            <person name="Tritt A."/>
            <person name="Adam C."/>
            <person name="Daum C."/>
            <person name="Floudas D."/>
            <person name="Sun H."/>
            <person name="Yadav J.S."/>
            <person name="Pangilinan J."/>
            <person name="Larsson K.H."/>
            <person name="Matsuura K."/>
            <person name="Barry K."/>
            <person name="Labutti K."/>
            <person name="Kuo R."/>
            <person name="Ohm R.A."/>
            <person name="Bhattacharya S.S."/>
            <person name="Shirouzu T."/>
            <person name="Yoshinaga Y."/>
            <person name="Martin F.M."/>
            <person name="Grigoriev I.V."/>
            <person name="Hibbett D.S."/>
        </authorList>
    </citation>
    <scope>NUCLEOTIDE SEQUENCE [LARGE SCALE GENOMIC DNA]</scope>
    <source>
        <strain evidence="2 3">CBS 109695</strain>
    </source>
</reference>
<name>A0A166C630_9AGAM</name>
<feature type="region of interest" description="Disordered" evidence="1">
    <location>
        <begin position="243"/>
        <end position="319"/>
    </location>
</feature>
<evidence type="ECO:0000313" key="3">
    <source>
        <dbReference type="Proteomes" id="UP000076532"/>
    </source>
</evidence>
<accession>A0A166C630</accession>
<feature type="region of interest" description="Disordered" evidence="1">
    <location>
        <begin position="1"/>
        <end position="26"/>
    </location>
</feature>
<proteinExistence type="predicted"/>
<feature type="compositionally biased region" description="Polar residues" evidence="1">
    <location>
        <begin position="14"/>
        <end position="25"/>
    </location>
</feature>
<keyword evidence="3" id="KW-1185">Reference proteome</keyword>
<feature type="compositionally biased region" description="Basic residues" evidence="1">
    <location>
        <begin position="1"/>
        <end position="12"/>
    </location>
</feature>
<dbReference type="EMBL" id="KV417634">
    <property type="protein sequence ID" value="KZP13330.1"/>
    <property type="molecule type" value="Genomic_DNA"/>
</dbReference>
<evidence type="ECO:0000256" key="1">
    <source>
        <dbReference type="SAM" id="MobiDB-lite"/>
    </source>
</evidence>
<sequence length="319" mass="34742">MTPTRSRPHPRPLSHSQPAALTLTTTRHRSWIPPELAVIRIRCRPPWHSPLGLTRARRCCHALATAPYPLHPPATTAHTYLDCRRNHPHSVIHAQLPTCGRRLLDTLAAPSVPTRSRPNPSTLQNIRTHMRLPLHPNIQLLASSRASWALFLHAPPPTTVVPGSPELGAYLCEFEQHHDVATDTGAAAIDPNAPVKEKQPVGRPAKARASVRDCIDPDLQIALTPSNRQPTAPVDQLGGAVRQQGLHESWRQPTTEPSSTPPIPTATASSPTATMPVPSLHREHFIIPEEDPNRSIGGAEDDEDTLSGILGEGEGDEDD</sequence>